<dbReference type="Pfam" id="PF07980">
    <property type="entry name" value="SusD_RagB"/>
    <property type="match status" value="1"/>
</dbReference>
<keyword evidence="10" id="KW-1185">Reference proteome</keyword>
<gene>
    <name evidence="9" type="ORF">GGQ57_004728</name>
</gene>
<dbReference type="InterPro" id="IPR033985">
    <property type="entry name" value="SusD-like_N"/>
</dbReference>
<dbReference type="CDD" id="cd08977">
    <property type="entry name" value="SusD"/>
    <property type="match status" value="1"/>
</dbReference>
<comment type="similarity">
    <text evidence="2">Belongs to the SusD family.</text>
</comment>
<dbReference type="Proteomes" id="UP000533637">
    <property type="component" value="Unassembled WGS sequence"/>
</dbReference>
<evidence type="ECO:0000259" key="7">
    <source>
        <dbReference type="Pfam" id="PF07980"/>
    </source>
</evidence>
<evidence type="ECO:0000259" key="8">
    <source>
        <dbReference type="Pfam" id="PF14322"/>
    </source>
</evidence>
<comment type="subcellular location">
    <subcellularLocation>
        <location evidence="1">Cell outer membrane</location>
    </subcellularLocation>
</comment>
<keyword evidence="5" id="KW-0998">Cell outer membrane</keyword>
<evidence type="ECO:0000313" key="10">
    <source>
        <dbReference type="Proteomes" id="UP000533637"/>
    </source>
</evidence>
<evidence type="ECO:0000313" key="9">
    <source>
        <dbReference type="EMBL" id="MBB4624783.1"/>
    </source>
</evidence>
<organism evidence="9 10">
    <name type="scientific">Parabacteroides faecis</name>
    <dbReference type="NCBI Taxonomy" id="1217282"/>
    <lineage>
        <taxon>Bacteria</taxon>
        <taxon>Pseudomonadati</taxon>
        <taxon>Bacteroidota</taxon>
        <taxon>Bacteroidia</taxon>
        <taxon>Bacteroidales</taxon>
        <taxon>Tannerellaceae</taxon>
        <taxon>Parabacteroides</taxon>
    </lineage>
</organism>
<dbReference type="Pfam" id="PF14322">
    <property type="entry name" value="SusD-like_3"/>
    <property type="match status" value="1"/>
</dbReference>
<evidence type="ECO:0000256" key="1">
    <source>
        <dbReference type="ARBA" id="ARBA00004442"/>
    </source>
</evidence>
<keyword evidence="4" id="KW-0472">Membrane</keyword>
<evidence type="ECO:0000256" key="6">
    <source>
        <dbReference type="SAM" id="SignalP"/>
    </source>
</evidence>
<protein>
    <submittedName>
        <fullName evidence="9">Tetratricopeptide (TPR) repeat protein</fullName>
    </submittedName>
</protein>
<dbReference type="Gene3D" id="1.25.40.390">
    <property type="match status" value="1"/>
</dbReference>
<dbReference type="InterPro" id="IPR012944">
    <property type="entry name" value="SusD_RagB_dom"/>
</dbReference>
<feature type="domain" description="SusD-like N-terminal" evidence="8">
    <location>
        <begin position="20"/>
        <end position="214"/>
    </location>
</feature>
<dbReference type="PROSITE" id="PS51257">
    <property type="entry name" value="PROKAR_LIPOPROTEIN"/>
    <property type="match status" value="1"/>
</dbReference>
<dbReference type="RefSeq" id="WP_183672305.1">
    <property type="nucleotide sequence ID" value="NZ_BMPB01000016.1"/>
</dbReference>
<sequence>MKKIYAVFLSALLFTSCLNDFLDVNPVSDIATSTFWQTDNDVRAALNSIYADFQTNYNKNSGGNYMTWFEMRSDNFIGTTVSSSMPTFAANTNKLNSSHASADWNVWYKSISTANYALYYIPDVQGLTEIKKNNYMAEAYFLRAFCYFNLTRIWGNVPLIEKPTLSLTDVEKPTQSSQVQILELIGKDLGEAVKLADEGLNDVFRFNPGALYALYTDYAMWMHDYDKAILYSGKLMDLQRYSLVKGTEFGQVCADGTTSENIWTMKWSYQNNKQNWIIYMMCRTSAPQMIPSEGVKNLWNTEEYQADLRRYQTIDTTVVYASNHISSPNGDAAIWKWQPGERVIEANEKYFPFYRYADILLLRAEALNKQQRQAEALELLNMIRERAGLSLKTMNDFTQASDKILAMEDAILQERQLELLGEGHRWFDLIRTGRAMKVMNNYFENYIEAQTSDVCPRFTEEWQLYWPVYYNNILENANLVQNGNY</sequence>
<feature type="domain" description="RagB/SusD" evidence="7">
    <location>
        <begin position="275"/>
        <end position="485"/>
    </location>
</feature>
<accession>A0ABR6KTF1</accession>
<comment type="caution">
    <text evidence="9">The sequence shown here is derived from an EMBL/GenBank/DDBJ whole genome shotgun (WGS) entry which is preliminary data.</text>
</comment>
<feature type="signal peptide" evidence="6">
    <location>
        <begin position="1"/>
        <end position="19"/>
    </location>
</feature>
<evidence type="ECO:0000256" key="2">
    <source>
        <dbReference type="ARBA" id="ARBA00006275"/>
    </source>
</evidence>
<dbReference type="EMBL" id="JACHOC010000012">
    <property type="protein sequence ID" value="MBB4624783.1"/>
    <property type="molecule type" value="Genomic_DNA"/>
</dbReference>
<keyword evidence="3 6" id="KW-0732">Signal</keyword>
<evidence type="ECO:0000256" key="3">
    <source>
        <dbReference type="ARBA" id="ARBA00022729"/>
    </source>
</evidence>
<evidence type="ECO:0000256" key="5">
    <source>
        <dbReference type="ARBA" id="ARBA00023237"/>
    </source>
</evidence>
<dbReference type="InterPro" id="IPR011990">
    <property type="entry name" value="TPR-like_helical_dom_sf"/>
</dbReference>
<dbReference type="SUPFAM" id="SSF48452">
    <property type="entry name" value="TPR-like"/>
    <property type="match status" value="1"/>
</dbReference>
<proteinExistence type="inferred from homology"/>
<name>A0ABR6KTF1_9BACT</name>
<feature type="chain" id="PRO_5047523627" evidence="6">
    <location>
        <begin position="20"/>
        <end position="485"/>
    </location>
</feature>
<evidence type="ECO:0000256" key="4">
    <source>
        <dbReference type="ARBA" id="ARBA00023136"/>
    </source>
</evidence>
<reference evidence="9 10" key="1">
    <citation type="submission" date="2020-08" db="EMBL/GenBank/DDBJ databases">
        <title>Genomic Encyclopedia of Type Strains, Phase IV (KMG-IV): sequencing the most valuable type-strain genomes for metagenomic binning, comparative biology and taxonomic classification.</title>
        <authorList>
            <person name="Goeker M."/>
        </authorList>
    </citation>
    <scope>NUCLEOTIDE SEQUENCE [LARGE SCALE GENOMIC DNA]</scope>
    <source>
        <strain evidence="9 10">DSM 102983</strain>
    </source>
</reference>